<dbReference type="GO" id="GO:0009253">
    <property type="term" value="P:peptidoglycan catabolic process"/>
    <property type="evidence" value="ECO:0007669"/>
    <property type="project" value="InterPro"/>
</dbReference>
<feature type="signal peptide" evidence="4">
    <location>
        <begin position="1"/>
        <end position="21"/>
    </location>
</feature>
<evidence type="ECO:0000256" key="1">
    <source>
        <dbReference type="ARBA" id="ARBA00001561"/>
    </source>
</evidence>
<evidence type="ECO:0000313" key="7">
    <source>
        <dbReference type="Proteomes" id="UP000182360"/>
    </source>
</evidence>
<dbReference type="EC" id="3.5.1.28" evidence="2"/>
<accession>A0A1H9AG87</accession>
<evidence type="ECO:0000259" key="5">
    <source>
        <dbReference type="SMART" id="SM00646"/>
    </source>
</evidence>
<feature type="chain" id="PRO_5010205624" description="N-acetylmuramoyl-L-alanine amidase" evidence="4">
    <location>
        <begin position="22"/>
        <end position="343"/>
    </location>
</feature>
<dbReference type="OrthoDB" id="9806267at2"/>
<evidence type="ECO:0000256" key="2">
    <source>
        <dbReference type="ARBA" id="ARBA00011901"/>
    </source>
</evidence>
<dbReference type="PANTHER" id="PTHR30404">
    <property type="entry name" value="N-ACETYLMURAMOYL-L-ALANINE AMIDASE"/>
    <property type="match status" value="1"/>
</dbReference>
<dbReference type="Proteomes" id="UP000182360">
    <property type="component" value="Unassembled WGS sequence"/>
</dbReference>
<keyword evidence="7" id="KW-1185">Reference proteome</keyword>
<dbReference type="InterPro" id="IPR036582">
    <property type="entry name" value="Mao_N_sf"/>
</dbReference>
<dbReference type="InterPro" id="IPR050695">
    <property type="entry name" value="N-acetylmuramoyl_amidase_3"/>
</dbReference>
<dbReference type="GO" id="GO:0030288">
    <property type="term" value="C:outer membrane-bounded periplasmic space"/>
    <property type="evidence" value="ECO:0007669"/>
    <property type="project" value="TreeGrafter"/>
</dbReference>
<dbReference type="SUPFAM" id="SSF53187">
    <property type="entry name" value="Zn-dependent exopeptidases"/>
    <property type="match status" value="1"/>
</dbReference>
<dbReference type="eggNOG" id="COG0860">
    <property type="taxonomic scope" value="Bacteria"/>
</dbReference>
<dbReference type="Gene3D" id="3.40.630.40">
    <property type="entry name" value="Zn-dependent exopeptidases"/>
    <property type="match status" value="1"/>
</dbReference>
<protein>
    <recommendedName>
        <fullName evidence="2">N-acetylmuramoyl-L-alanine amidase</fullName>
        <ecNumber evidence="2">3.5.1.28</ecNumber>
    </recommendedName>
</protein>
<dbReference type="Pfam" id="PF01520">
    <property type="entry name" value="Amidase_3"/>
    <property type="match status" value="1"/>
</dbReference>
<dbReference type="SMART" id="SM00646">
    <property type="entry name" value="Ami_3"/>
    <property type="match status" value="1"/>
</dbReference>
<organism evidence="6 7">
    <name type="scientific">Treponema bryantii</name>
    <dbReference type="NCBI Taxonomy" id="163"/>
    <lineage>
        <taxon>Bacteria</taxon>
        <taxon>Pseudomonadati</taxon>
        <taxon>Spirochaetota</taxon>
        <taxon>Spirochaetia</taxon>
        <taxon>Spirochaetales</taxon>
        <taxon>Treponemataceae</taxon>
        <taxon>Treponema</taxon>
    </lineage>
</organism>
<feature type="domain" description="MurNAc-LAA" evidence="5">
    <location>
        <begin position="180"/>
        <end position="327"/>
    </location>
</feature>
<name>A0A1H9AG87_9SPIR</name>
<sequence>MKLKKLTAIISTIFLCAAAFAVNDIDLLEKGKKSGMTIYWDSLSESGMIEKNGHQLSFRNGESIVLLDSLKMMITEAPELRGNQLYVSKKFLDDSEEFFNQKSELPFKVGAILIDAGHGGKDPGALKTYKINGKNVTIQEKDITLKVSKMLAERLKAAYPGKQIILTRNKDVFLTLGERTDIANNVKVGENEAVLFISVHVNSSLNKTSSGYEVWYLSPGYRRNVLDKSAVDGDENLFPILNSMLEEEYTTESIMIAKFIMDGLQAQIGKESTARGIKAEEWFVVRNSNMPSVLIELGFVSNEKEALLLNDERYLKKATLGIYNGIAAFITHFERSQGFTTIK</sequence>
<evidence type="ECO:0000256" key="4">
    <source>
        <dbReference type="SAM" id="SignalP"/>
    </source>
</evidence>
<dbReference type="STRING" id="163.SAMN04487775_104142"/>
<evidence type="ECO:0000256" key="3">
    <source>
        <dbReference type="ARBA" id="ARBA00022801"/>
    </source>
</evidence>
<dbReference type="EMBL" id="FOFU01000001">
    <property type="protein sequence ID" value="SEP75679.1"/>
    <property type="molecule type" value="Genomic_DNA"/>
</dbReference>
<dbReference type="GO" id="GO:0008745">
    <property type="term" value="F:N-acetylmuramoyl-L-alanine amidase activity"/>
    <property type="evidence" value="ECO:0007669"/>
    <property type="project" value="UniProtKB-EC"/>
</dbReference>
<keyword evidence="3" id="KW-0378">Hydrolase</keyword>
<dbReference type="SUPFAM" id="SSF55383">
    <property type="entry name" value="Copper amine oxidase, domain N"/>
    <property type="match status" value="1"/>
</dbReference>
<evidence type="ECO:0000313" key="6">
    <source>
        <dbReference type="EMBL" id="SEP75679.1"/>
    </source>
</evidence>
<comment type="catalytic activity">
    <reaction evidence="1">
        <text>Hydrolyzes the link between N-acetylmuramoyl residues and L-amino acid residues in certain cell-wall glycopeptides.</text>
        <dbReference type="EC" id="3.5.1.28"/>
    </reaction>
</comment>
<gene>
    <name evidence="6" type="ORF">SAMN04487977_101326</name>
</gene>
<dbReference type="RefSeq" id="WP_074640271.1">
    <property type="nucleotide sequence ID" value="NZ_AP025286.1"/>
</dbReference>
<dbReference type="AlphaFoldDB" id="A0A1H9AG87"/>
<proteinExistence type="predicted"/>
<dbReference type="CDD" id="cd02696">
    <property type="entry name" value="MurNAc-LAA"/>
    <property type="match status" value="1"/>
</dbReference>
<dbReference type="PANTHER" id="PTHR30404:SF0">
    <property type="entry name" value="N-ACETYLMURAMOYL-L-ALANINE AMIDASE AMIC"/>
    <property type="match status" value="1"/>
</dbReference>
<reference evidence="6 7" key="1">
    <citation type="submission" date="2016-10" db="EMBL/GenBank/DDBJ databases">
        <authorList>
            <person name="de Groot N.N."/>
        </authorList>
    </citation>
    <scope>NUCLEOTIDE SEQUENCE [LARGE SCALE GENOMIC DNA]</scope>
    <source>
        <strain evidence="6 7">B25</strain>
    </source>
</reference>
<dbReference type="InterPro" id="IPR002508">
    <property type="entry name" value="MurNAc-LAA_cat"/>
</dbReference>
<keyword evidence="4" id="KW-0732">Signal</keyword>